<dbReference type="InterPro" id="IPR051706">
    <property type="entry name" value="Glycosyltransferase_domain"/>
</dbReference>
<keyword evidence="3" id="KW-1185">Reference proteome</keyword>
<gene>
    <name evidence="2" type="ORF">G5C65_00175</name>
</gene>
<evidence type="ECO:0000256" key="1">
    <source>
        <dbReference type="ARBA" id="ARBA00022679"/>
    </source>
</evidence>
<accession>A0A6G4WPP9</accession>
<reference evidence="2 3" key="1">
    <citation type="submission" date="2020-02" db="EMBL/GenBank/DDBJ databases">
        <title>Whole-genome analyses of novel actinobacteria.</title>
        <authorList>
            <person name="Sahin N."/>
            <person name="Tatar D."/>
        </authorList>
    </citation>
    <scope>NUCLEOTIDE SEQUENCE [LARGE SCALE GENOMIC DNA]</scope>
    <source>
        <strain evidence="2 3">SB3404</strain>
    </source>
</reference>
<evidence type="ECO:0000313" key="3">
    <source>
        <dbReference type="Proteomes" id="UP000477722"/>
    </source>
</evidence>
<keyword evidence="1" id="KW-0808">Transferase</keyword>
<dbReference type="InterPro" id="IPR029044">
    <property type="entry name" value="Nucleotide-diphossugar_trans"/>
</dbReference>
<dbReference type="SUPFAM" id="SSF53448">
    <property type="entry name" value="Nucleotide-diphospho-sugar transferases"/>
    <property type="match status" value="1"/>
</dbReference>
<dbReference type="InterPro" id="IPR007577">
    <property type="entry name" value="GlycoTrfase_DXD_sugar-bd_CS"/>
</dbReference>
<dbReference type="GO" id="GO:0051999">
    <property type="term" value="P:mannosyl-inositol phosphorylceramide biosynthetic process"/>
    <property type="evidence" value="ECO:0007669"/>
    <property type="project" value="TreeGrafter"/>
</dbReference>
<sequence length="217" mass="25065">MSQTIPRVIHWIWVGGPVPSRFAVYRDTWANHHPGWKVRVWTDDNLPPMRNQRLYDRAAEYAPPPAIGQFRADVLRYELLWRYGGVYVDADFECLRPVAPLLDGVDCFSAWESEGRRIANGLMGSTPRQPFIDRLIQGLAAHANEHKGSRPAISTGPAYLTKTHRAHRGLTVFPSRLFYPYLWNELDTPKAEPPWPGECYAVHHWHNRRKLRGELPH</sequence>
<dbReference type="Gene3D" id="3.90.550.20">
    <property type="match status" value="1"/>
</dbReference>
<dbReference type="PANTHER" id="PTHR32385:SF15">
    <property type="entry name" value="INOSITOL PHOSPHOCERAMIDE MANNOSYLTRANSFERASE 1"/>
    <property type="match status" value="1"/>
</dbReference>
<dbReference type="GO" id="GO:0000030">
    <property type="term" value="F:mannosyltransferase activity"/>
    <property type="evidence" value="ECO:0007669"/>
    <property type="project" value="TreeGrafter"/>
</dbReference>
<dbReference type="AlphaFoldDB" id="A0A6G4WPP9"/>
<proteinExistence type="predicted"/>
<dbReference type="Pfam" id="PF04488">
    <property type="entry name" value="Gly_transf_sug"/>
    <property type="match status" value="1"/>
</dbReference>
<dbReference type="RefSeq" id="WP_165296478.1">
    <property type="nucleotide sequence ID" value="NZ_JAAKZZ010000001.1"/>
</dbReference>
<comment type="caution">
    <text evidence="2">The sequence shown here is derived from an EMBL/GenBank/DDBJ whole genome shotgun (WGS) entry which is preliminary data.</text>
</comment>
<dbReference type="PANTHER" id="PTHR32385">
    <property type="entry name" value="MANNOSYL PHOSPHORYLINOSITOL CERAMIDE SYNTHASE"/>
    <property type="match status" value="1"/>
</dbReference>
<dbReference type="Proteomes" id="UP000477722">
    <property type="component" value="Unassembled WGS sequence"/>
</dbReference>
<dbReference type="EMBL" id="JAAKZZ010000001">
    <property type="protein sequence ID" value="NGO66802.1"/>
    <property type="molecule type" value="Genomic_DNA"/>
</dbReference>
<evidence type="ECO:0008006" key="4">
    <source>
        <dbReference type="Google" id="ProtNLM"/>
    </source>
</evidence>
<name>A0A6G4WPP9_9ACTN</name>
<evidence type="ECO:0000313" key="2">
    <source>
        <dbReference type="EMBL" id="NGO66802.1"/>
    </source>
</evidence>
<protein>
    <recommendedName>
        <fullName evidence="4">Glycosyltransferase</fullName>
    </recommendedName>
</protein>
<dbReference type="GO" id="GO:0016020">
    <property type="term" value="C:membrane"/>
    <property type="evidence" value="ECO:0007669"/>
    <property type="project" value="GOC"/>
</dbReference>
<organism evidence="2 3">
    <name type="scientific">Streptomyces boncukensis</name>
    <dbReference type="NCBI Taxonomy" id="2711219"/>
    <lineage>
        <taxon>Bacteria</taxon>
        <taxon>Bacillati</taxon>
        <taxon>Actinomycetota</taxon>
        <taxon>Actinomycetes</taxon>
        <taxon>Kitasatosporales</taxon>
        <taxon>Streptomycetaceae</taxon>
        <taxon>Streptomyces</taxon>
    </lineage>
</organism>